<accession>A0A427TQ05</accession>
<reference evidence="1 2" key="1">
    <citation type="submission" date="2018-12" db="EMBL/GenBank/DDBJ databases">
        <title>Amycolatopsis eburnea sp. nov. actinomycete associate with arbuscular mycorrhiza fungal spore.</title>
        <authorList>
            <person name="Lumyong S."/>
            <person name="Chaiya L."/>
        </authorList>
    </citation>
    <scope>NUCLEOTIDE SEQUENCE [LARGE SCALE GENOMIC DNA]</scope>
    <source>
        <strain evidence="1 2">GLM-1</strain>
    </source>
</reference>
<dbReference type="EMBL" id="RSEC01000006">
    <property type="protein sequence ID" value="RSD26337.1"/>
    <property type="molecule type" value="Genomic_DNA"/>
</dbReference>
<organism evidence="1 2">
    <name type="scientific">Amycolatopsis eburnea</name>
    <dbReference type="NCBI Taxonomy" id="2267691"/>
    <lineage>
        <taxon>Bacteria</taxon>
        <taxon>Bacillati</taxon>
        <taxon>Actinomycetota</taxon>
        <taxon>Actinomycetes</taxon>
        <taxon>Pseudonocardiales</taxon>
        <taxon>Pseudonocardiaceae</taxon>
        <taxon>Amycolatopsis</taxon>
    </lineage>
</organism>
<proteinExistence type="predicted"/>
<comment type="caution">
    <text evidence="1">The sequence shown here is derived from an EMBL/GenBank/DDBJ whole genome shotgun (WGS) entry which is preliminary data.</text>
</comment>
<dbReference type="Proteomes" id="UP000267081">
    <property type="component" value="Unassembled WGS sequence"/>
</dbReference>
<protein>
    <submittedName>
        <fullName evidence="1">Uncharacterized protein</fullName>
    </submittedName>
</protein>
<dbReference type="AlphaFoldDB" id="A0A427TQ05"/>
<evidence type="ECO:0000313" key="1">
    <source>
        <dbReference type="EMBL" id="RSD26337.1"/>
    </source>
</evidence>
<gene>
    <name evidence="1" type="ORF">EIY87_00290</name>
</gene>
<name>A0A427TQ05_9PSEU</name>
<dbReference type="RefSeq" id="WP_125305594.1">
    <property type="nucleotide sequence ID" value="NZ_RSEC01000006.1"/>
</dbReference>
<keyword evidence="2" id="KW-1185">Reference proteome</keyword>
<evidence type="ECO:0000313" key="2">
    <source>
        <dbReference type="Proteomes" id="UP000267081"/>
    </source>
</evidence>
<sequence length="60" mass="6584">MTEQPTTPEVTEMELVDMRETLVNAGIQGAATAPSDKVIARIETFWPGGVAGYRRDQYGK</sequence>